<feature type="domain" description="Citrate transporter-like" evidence="9">
    <location>
        <begin position="25"/>
        <end position="378"/>
    </location>
</feature>
<reference evidence="10 11" key="1">
    <citation type="submission" date="2020-05" db="EMBL/GenBank/DDBJ databases">
        <title>Horizontal transmission and recombination maintain forever young bacterial symbiont genomes.</title>
        <authorList>
            <person name="Russell S.L."/>
            <person name="Pepper-Tunick E."/>
            <person name="Svedberg J."/>
            <person name="Byrne A."/>
            <person name="Ruelas Castillo J."/>
            <person name="Vollmers C."/>
            <person name="Beinart R.A."/>
            <person name="Corbett-Detig R."/>
        </authorList>
    </citation>
    <scope>NUCLEOTIDE SEQUENCE [LARGE SCALE GENOMIC DNA]</scope>
    <source>
        <strain evidence="10">Santa_Monica_outfall</strain>
    </source>
</reference>
<dbReference type="PRINTS" id="PR00758">
    <property type="entry name" value="ARSENICPUMP"/>
</dbReference>
<keyword evidence="7 8" id="KW-0472">Membrane</keyword>
<dbReference type="PANTHER" id="PTHR43568:SF1">
    <property type="entry name" value="P PROTEIN"/>
    <property type="match status" value="1"/>
</dbReference>
<feature type="transmembrane region" description="Helical" evidence="8">
    <location>
        <begin position="327"/>
        <end position="345"/>
    </location>
</feature>
<evidence type="ECO:0000256" key="7">
    <source>
        <dbReference type="ARBA" id="ARBA00023136"/>
    </source>
</evidence>
<accession>A0A6N0I017</accession>
<dbReference type="InterPro" id="IPR004680">
    <property type="entry name" value="Cit_transptr-like_dom"/>
</dbReference>
<sequence length="442" mass="47443">MEAMIAETAHPQFMWLAGAILLATYLMIFSEVCHRSNVAIIGAVVMVGCGTMFGFYSQEQAMQALDGNTLLLLAGMMMVVVVMLRSTGGFEYLAIKIAKLSGGDPRRLLIYLTLAVSVISMILDNVTTVLIFAPLTVLITRILTINPMPYLMAEAMLSNIGGAATLVGDPPNLMIGSAGNIPFVEFFIHMAPMVAVIWIATTLLLLILFRKQLSSENPMTLLDLDETRAITDPAGLKRGLFALAVVIVLFFVHHRIHLYPSYVAFVGVSIAMLLNRPAPEPLFGKVEWSVLIFFAGLFILVGGVEASGLLDLIGHQLAAAAQDPEQLLIACLLLMWVSALISAMVDNIPFTVAMIPIITGLESSGVNITPLWWALAIGVGLGGNGSHIGATANIICISESERCGIPEARITPIAWLKIGIPAMLSGLMISSAAHLLFFSYFA</sequence>
<keyword evidence="6 8" id="KW-1133">Transmembrane helix</keyword>
<evidence type="ECO:0000259" key="9">
    <source>
        <dbReference type="Pfam" id="PF03600"/>
    </source>
</evidence>
<evidence type="ECO:0000256" key="3">
    <source>
        <dbReference type="ARBA" id="ARBA00022448"/>
    </source>
</evidence>
<proteinExistence type="inferred from homology"/>
<protein>
    <submittedName>
        <fullName evidence="10">ArsB/NhaD family transporter</fullName>
    </submittedName>
</protein>
<feature type="transmembrane region" description="Helical" evidence="8">
    <location>
        <begin position="12"/>
        <end position="32"/>
    </location>
</feature>
<name>A0A6N0I017_9GAMM</name>
<dbReference type="CDD" id="cd01116">
    <property type="entry name" value="P_permease"/>
    <property type="match status" value="1"/>
</dbReference>
<dbReference type="InterPro" id="IPR000802">
    <property type="entry name" value="Arsenical_pump_ArsB"/>
</dbReference>
<keyword evidence="3" id="KW-0813">Transport</keyword>
<keyword evidence="5 8" id="KW-0812">Transmembrane</keyword>
<evidence type="ECO:0000256" key="5">
    <source>
        <dbReference type="ARBA" id="ARBA00022692"/>
    </source>
</evidence>
<organism evidence="10 11">
    <name type="scientific">Candidatus Reidiella endopervernicosa</name>
    <dbReference type="NCBI Taxonomy" id="2738883"/>
    <lineage>
        <taxon>Bacteria</taxon>
        <taxon>Pseudomonadati</taxon>
        <taxon>Pseudomonadota</taxon>
        <taxon>Gammaproteobacteria</taxon>
        <taxon>Candidatus Reidiella</taxon>
    </lineage>
</organism>
<evidence type="ECO:0000256" key="4">
    <source>
        <dbReference type="ARBA" id="ARBA00022475"/>
    </source>
</evidence>
<feature type="transmembrane region" description="Helical" evidence="8">
    <location>
        <begin position="235"/>
        <end position="252"/>
    </location>
</feature>
<evidence type="ECO:0000256" key="1">
    <source>
        <dbReference type="ARBA" id="ARBA00004651"/>
    </source>
</evidence>
<feature type="transmembrane region" description="Helical" evidence="8">
    <location>
        <begin position="286"/>
        <end position="307"/>
    </location>
</feature>
<keyword evidence="11" id="KW-1185">Reference proteome</keyword>
<dbReference type="EMBL" id="CP054491">
    <property type="protein sequence ID" value="QKQ27831.1"/>
    <property type="molecule type" value="Genomic_DNA"/>
</dbReference>
<feature type="transmembrane region" description="Helical" evidence="8">
    <location>
        <begin position="69"/>
        <end position="88"/>
    </location>
</feature>
<evidence type="ECO:0000313" key="10">
    <source>
        <dbReference type="EMBL" id="QKQ27831.1"/>
    </source>
</evidence>
<feature type="transmembrane region" description="Helical" evidence="8">
    <location>
        <begin position="187"/>
        <end position="209"/>
    </location>
</feature>
<dbReference type="GO" id="GO:0015105">
    <property type="term" value="F:arsenite transmembrane transporter activity"/>
    <property type="evidence" value="ECO:0007669"/>
    <property type="project" value="InterPro"/>
</dbReference>
<comment type="similarity">
    <text evidence="2">Belongs to the CitM (TC 2.A.11) transporter family.</text>
</comment>
<evidence type="ECO:0000256" key="6">
    <source>
        <dbReference type="ARBA" id="ARBA00022989"/>
    </source>
</evidence>
<dbReference type="RefSeq" id="WP_174673600.1">
    <property type="nucleotide sequence ID" value="NZ_CP054491.1"/>
</dbReference>
<evidence type="ECO:0000256" key="8">
    <source>
        <dbReference type="SAM" id="Phobius"/>
    </source>
</evidence>
<dbReference type="InterPro" id="IPR051475">
    <property type="entry name" value="Diverse_Ion_Transporter"/>
</dbReference>
<gene>
    <name evidence="10" type="ORF">HUE57_17230</name>
</gene>
<evidence type="ECO:0000313" key="11">
    <source>
        <dbReference type="Proteomes" id="UP000509658"/>
    </source>
</evidence>
<evidence type="ECO:0000256" key="2">
    <source>
        <dbReference type="ARBA" id="ARBA00009843"/>
    </source>
</evidence>
<keyword evidence="4" id="KW-1003">Cell membrane</keyword>
<feature type="transmembrane region" description="Helical" evidence="8">
    <location>
        <begin position="108"/>
        <end position="138"/>
    </location>
</feature>
<dbReference type="PANTHER" id="PTHR43568">
    <property type="entry name" value="P PROTEIN"/>
    <property type="match status" value="1"/>
</dbReference>
<dbReference type="Pfam" id="PF03600">
    <property type="entry name" value="CitMHS"/>
    <property type="match status" value="1"/>
</dbReference>
<comment type="subcellular location">
    <subcellularLocation>
        <location evidence="1">Cell membrane</location>
        <topology evidence="1">Multi-pass membrane protein</topology>
    </subcellularLocation>
</comment>
<dbReference type="AlphaFoldDB" id="A0A6N0I017"/>
<dbReference type="KEGG" id="rev:HUE57_17230"/>
<dbReference type="Proteomes" id="UP000509658">
    <property type="component" value="Chromosome"/>
</dbReference>
<feature type="transmembrane region" description="Helical" evidence="8">
    <location>
        <begin position="38"/>
        <end position="57"/>
    </location>
</feature>
<dbReference type="GO" id="GO:0005886">
    <property type="term" value="C:plasma membrane"/>
    <property type="evidence" value="ECO:0007669"/>
    <property type="project" value="UniProtKB-SubCell"/>
</dbReference>
<feature type="transmembrane region" description="Helical" evidence="8">
    <location>
        <begin position="418"/>
        <end position="441"/>
    </location>
</feature>